<name>A0A6J4QZ24_9ACTN</name>
<reference evidence="2" key="1">
    <citation type="submission" date="2020-02" db="EMBL/GenBank/DDBJ databases">
        <authorList>
            <person name="Meier V. D."/>
        </authorList>
    </citation>
    <scope>NUCLEOTIDE SEQUENCE</scope>
    <source>
        <strain evidence="2">AVDCRST_MAG25</strain>
    </source>
</reference>
<gene>
    <name evidence="2" type="ORF">AVDCRST_MAG25-370</name>
</gene>
<feature type="region of interest" description="Disordered" evidence="1">
    <location>
        <begin position="1"/>
        <end position="67"/>
    </location>
</feature>
<dbReference type="AlphaFoldDB" id="A0A6J4QZ24"/>
<accession>A0A6J4QZ24</accession>
<proteinExistence type="predicted"/>
<protein>
    <submittedName>
        <fullName evidence="2">Uncharacterized protein</fullName>
    </submittedName>
</protein>
<evidence type="ECO:0000256" key="1">
    <source>
        <dbReference type="SAM" id="MobiDB-lite"/>
    </source>
</evidence>
<organism evidence="2">
    <name type="scientific">uncultured Rubrobacteraceae bacterium</name>
    <dbReference type="NCBI Taxonomy" id="349277"/>
    <lineage>
        <taxon>Bacteria</taxon>
        <taxon>Bacillati</taxon>
        <taxon>Actinomycetota</taxon>
        <taxon>Rubrobacteria</taxon>
        <taxon>Rubrobacterales</taxon>
        <taxon>Rubrobacteraceae</taxon>
        <taxon>environmental samples</taxon>
    </lineage>
</organism>
<sequence>WWMEPRAAPSGRSGPGVATARRTWGPARSRSRRSRAPACWHRPALPMVPGPRTAPTPGTCHRPVSRPPQRLLEMGLRGLLLR</sequence>
<feature type="non-terminal residue" evidence="2">
    <location>
        <position position="82"/>
    </location>
</feature>
<dbReference type="EMBL" id="CADCVI010000026">
    <property type="protein sequence ID" value="CAA9457794.1"/>
    <property type="molecule type" value="Genomic_DNA"/>
</dbReference>
<feature type="non-terminal residue" evidence="2">
    <location>
        <position position="1"/>
    </location>
</feature>
<evidence type="ECO:0000313" key="2">
    <source>
        <dbReference type="EMBL" id="CAA9457794.1"/>
    </source>
</evidence>